<dbReference type="Proteomes" id="UP000286287">
    <property type="component" value="Unassembled WGS sequence"/>
</dbReference>
<comment type="caution">
    <text evidence="1">The sequence shown here is derived from an EMBL/GenBank/DDBJ whole genome shotgun (WGS) entry which is preliminary data.</text>
</comment>
<keyword evidence="2" id="KW-1185">Reference proteome</keyword>
<evidence type="ECO:0000313" key="1">
    <source>
        <dbReference type="EMBL" id="RJF71955.1"/>
    </source>
</evidence>
<gene>
    <name evidence="1" type="ORF">D3875_10650</name>
</gene>
<dbReference type="AlphaFoldDB" id="A0A418V7A6"/>
<accession>A0A418V7A6</accession>
<sequence length="290" mass="31458">MDGSEGAVKLRIERFAGFVALLSATLVITALAHQPQSAARLTVESAPTDPAACAPPTFQPGYEAGPGSVTPLGEGYWFRSDSWIEAVVCAGGTLRITAEGQRAGQALPQLTVAMNEGVLAVLDFGERRTVEVTVPSAGRVYLGYFNDYYLTESRAVFLRELSLMGKGCSSFEQVKLRSGQGTQYTAPTGTALFSGGEPLTFTPCRSGTLRTLILGRVARGVPPAFEIRQGNQILYRGNVSKRWTELKLDIRQTPLTFTLLNPYWKTLGDRNLIVRDLQFRVTRPPQGAAP</sequence>
<dbReference type="EMBL" id="QYUJ01000014">
    <property type="protein sequence ID" value="RJF71955.1"/>
    <property type="molecule type" value="Genomic_DNA"/>
</dbReference>
<evidence type="ECO:0000313" key="2">
    <source>
        <dbReference type="Proteomes" id="UP000286287"/>
    </source>
</evidence>
<organism evidence="1 2">
    <name type="scientific">Deinococcus cavernae</name>
    <dbReference type="NCBI Taxonomy" id="2320857"/>
    <lineage>
        <taxon>Bacteria</taxon>
        <taxon>Thermotogati</taxon>
        <taxon>Deinococcota</taxon>
        <taxon>Deinococci</taxon>
        <taxon>Deinococcales</taxon>
        <taxon>Deinococcaceae</taxon>
        <taxon>Deinococcus</taxon>
    </lineage>
</organism>
<protein>
    <submittedName>
        <fullName evidence="1">Uncharacterized protein</fullName>
    </submittedName>
</protein>
<reference evidence="1 2" key="1">
    <citation type="submission" date="2018-09" db="EMBL/GenBank/DDBJ databases">
        <authorList>
            <person name="Zhu H."/>
        </authorList>
    </citation>
    <scope>NUCLEOTIDE SEQUENCE [LARGE SCALE GENOMIC DNA]</scope>
    <source>
        <strain evidence="1 2">K2S05-167</strain>
    </source>
</reference>
<proteinExistence type="predicted"/>
<name>A0A418V7A6_9DEIO</name>